<gene>
    <name evidence="3" type="ORF">Pla8534_62560</name>
</gene>
<dbReference type="RefSeq" id="WP_145057602.1">
    <property type="nucleotide sequence ID" value="NZ_CP036433.1"/>
</dbReference>
<evidence type="ECO:0000313" key="3">
    <source>
        <dbReference type="EMBL" id="QDU98388.1"/>
    </source>
</evidence>
<dbReference type="SUPFAM" id="SSF52540">
    <property type="entry name" value="P-loop containing nucleoside triphosphate hydrolases"/>
    <property type="match status" value="1"/>
</dbReference>
<dbReference type="PIRSF" id="PIRSF002849">
    <property type="entry name" value="AAA_ATPase_chaperone_MoxR_prd"/>
    <property type="match status" value="1"/>
</dbReference>
<dbReference type="Gene3D" id="1.10.8.80">
    <property type="entry name" value="Magnesium chelatase subunit I, C-Terminal domain"/>
    <property type="match status" value="1"/>
</dbReference>
<dbReference type="PANTHER" id="PTHR42759">
    <property type="entry name" value="MOXR FAMILY PROTEIN"/>
    <property type="match status" value="1"/>
</dbReference>
<feature type="domain" description="ChlI/MoxR AAA lid" evidence="2">
    <location>
        <begin position="247"/>
        <end position="317"/>
    </location>
</feature>
<dbReference type="PANTHER" id="PTHR42759:SF1">
    <property type="entry name" value="MAGNESIUM-CHELATASE SUBUNIT CHLD"/>
    <property type="match status" value="1"/>
</dbReference>
<proteinExistence type="predicted"/>
<dbReference type="Pfam" id="PF07726">
    <property type="entry name" value="AAA_3"/>
    <property type="match status" value="1"/>
</dbReference>
<protein>
    <submittedName>
        <fullName evidence="3">ATPase family associated with various cellular activities (AAA)</fullName>
    </submittedName>
</protein>
<dbReference type="InterPro" id="IPR050764">
    <property type="entry name" value="CbbQ/NirQ/NorQ/GpvN"/>
</dbReference>
<evidence type="ECO:0000259" key="2">
    <source>
        <dbReference type="Pfam" id="PF17863"/>
    </source>
</evidence>
<dbReference type="GO" id="GO:0005524">
    <property type="term" value="F:ATP binding"/>
    <property type="evidence" value="ECO:0007669"/>
    <property type="project" value="InterPro"/>
</dbReference>
<dbReference type="EMBL" id="CP036433">
    <property type="protein sequence ID" value="QDU98388.1"/>
    <property type="molecule type" value="Genomic_DNA"/>
</dbReference>
<reference evidence="3 4" key="1">
    <citation type="submission" date="2019-02" db="EMBL/GenBank/DDBJ databases">
        <title>Deep-cultivation of Planctomycetes and their phenomic and genomic characterization uncovers novel biology.</title>
        <authorList>
            <person name="Wiegand S."/>
            <person name="Jogler M."/>
            <person name="Boedeker C."/>
            <person name="Pinto D."/>
            <person name="Vollmers J."/>
            <person name="Rivas-Marin E."/>
            <person name="Kohn T."/>
            <person name="Peeters S.H."/>
            <person name="Heuer A."/>
            <person name="Rast P."/>
            <person name="Oberbeckmann S."/>
            <person name="Bunk B."/>
            <person name="Jeske O."/>
            <person name="Meyerdierks A."/>
            <person name="Storesund J.E."/>
            <person name="Kallscheuer N."/>
            <person name="Luecker S."/>
            <person name="Lage O.M."/>
            <person name="Pohl T."/>
            <person name="Merkel B.J."/>
            <person name="Hornburger P."/>
            <person name="Mueller R.-W."/>
            <person name="Bruemmer F."/>
            <person name="Labrenz M."/>
            <person name="Spormann A.M."/>
            <person name="Op den Camp H."/>
            <person name="Overmann J."/>
            <person name="Amann R."/>
            <person name="Jetten M.S.M."/>
            <person name="Mascher T."/>
            <person name="Medema M.H."/>
            <person name="Devos D.P."/>
            <person name="Kaster A.-K."/>
            <person name="Ovreas L."/>
            <person name="Rohde M."/>
            <person name="Galperin M.Y."/>
            <person name="Jogler C."/>
        </authorList>
    </citation>
    <scope>NUCLEOTIDE SEQUENCE [LARGE SCALE GENOMIC DNA]</scope>
    <source>
        <strain evidence="3 4">Pla85_3_4</strain>
    </source>
</reference>
<dbReference type="Gene3D" id="3.40.50.300">
    <property type="entry name" value="P-loop containing nucleotide triphosphate hydrolases"/>
    <property type="match status" value="1"/>
</dbReference>
<dbReference type="GO" id="GO:0016887">
    <property type="term" value="F:ATP hydrolysis activity"/>
    <property type="evidence" value="ECO:0007669"/>
    <property type="project" value="InterPro"/>
</dbReference>
<keyword evidence="4" id="KW-1185">Reference proteome</keyword>
<sequence length="319" mass="35320">MEQEFEQVREGFAAIRRELTRVIVGQDEVLDGMITALLCGGHLLLDGDPGLGKTLLVRTLADTLSGEFRRIQCTSDMMPADIIGTYVVMESHGRRQFEFQQGPIFTNLLLADEINRATPKTQAALLEGLGECAVTVANVTYDLPDPFFTVATQSESGAEETFPLGPKQLDRFFFKLHTEYPTNEQMAQILERTTEPQMPVAKKAVDAKRLVEMMGVVRQVTIADEVRDWAIQVVQATRPQSSTAGSLVKRYVSQGSSPRGAQAMILAGKVFALLDSRVHVSREDLQKAALPALRHRLSLNFEGHAEQIDPDKILAEILQ</sequence>
<evidence type="ECO:0000259" key="1">
    <source>
        <dbReference type="Pfam" id="PF07726"/>
    </source>
</evidence>
<evidence type="ECO:0000313" key="4">
    <source>
        <dbReference type="Proteomes" id="UP000317648"/>
    </source>
</evidence>
<name>A0A518E2R8_9BACT</name>
<dbReference type="CDD" id="cd00009">
    <property type="entry name" value="AAA"/>
    <property type="match status" value="1"/>
</dbReference>
<dbReference type="AlphaFoldDB" id="A0A518E2R8"/>
<dbReference type="KEGG" id="lcre:Pla8534_62560"/>
<dbReference type="Proteomes" id="UP000317648">
    <property type="component" value="Chromosome"/>
</dbReference>
<dbReference type="InterPro" id="IPR027417">
    <property type="entry name" value="P-loop_NTPase"/>
</dbReference>
<organism evidence="3 4">
    <name type="scientific">Lignipirellula cremea</name>
    <dbReference type="NCBI Taxonomy" id="2528010"/>
    <lineage>
        <taxon>Bacteria</taxon>
        <taxon>Pseudomonadati</taxon>
        <taxon>Planctomycetota</taxon>
        <taxon>Planctomycetia</taxon>
        <taxon>Pirellulales</taxon>
        <taxon>Pirellulaceae</taxon>
        <taxon>Lignipirellula</taxon>
    </lineage>
</organism>
<dbReference type="OrthoDB" id="9773454at2"/>
<feature type="domain" description="ATPase AAA-3" evidence="1">
    <location>
        <begin position="42"/>
        <end position="173"/>
    </location>
</feature>
<accession>A0A518E2R8</accession>
<dbReference type="Pfam" id="PF17863">
    <property type="entry name" value="AAA_lid_2"/>
    <property type="match status" value="1"/>
</dbReference>
<dbReference type="InterPro" id="IPR041628">
    <property type="entry name" value="ChlI/MoxR_AAA_lid"/>
</dbReference>
<dbReference type="InterPro" id="IPR011703">
    <property type="entry name" value="ATPase_AAA-3"/>
</dbReference>